<keyword evidence="12" id="KW-0472">Membrane</keyword>
<comment type="subcellular location">
    <subcellularLocation>
        <location evidence="1">Endoplasmic reticulum</location>
    </subcellularLocation>
</comment>
<evidence type="ECO:0000256" key="12">
    <source>
        <dbReference type="SAM" id="Phobius"/>
    </source>
</evidence>
<dbReference type="GO" id="GO:0000166">
    <property type="term" value="F:nucleotide binding"/>
    <property type="evidence" value="ECO:0007669"/>
    <property type="project" value="UniProtKB-KW"/>
</dbReference>
<evidence type="ECO:0000256" key="2">
    <source>
        <dbReference type="ARBA" id="ARBA00004760"/>
    </source>
</evidence>
<dbReference type="InterPro" id="IPR002347">
    <property type="entry name" value="SDR_fam"/>
</dbReference>
<keyword evidence="9" id="KW-0443">Lipid metabolism</keyword>
<dbReference type="InterPro" id="IPR020904">
    <property type="entry name" value="Sc_DH/Rdtase_CS"/>
</dbReference>
<evidence type="ECO:0000256" key="4">
    <source>
        <dbReference type="ARBA" id="ARBA00022741"/>
    </source>
</evidence>
<keyword evidence="7" id="KW-0746">Sphingolipid metabolism</keyword>
<evidence type="ECO:0000256" key="10">
    <source>
        <dbReference type="ARBA" id="ARBA00026112"/>
    </source>
</evidence>
<dbReference type="GO" id="GO:0006666">
    <property type="term" value="P:3-keto-sphinganine metabolic process"/>
    <property type="evidence" value="ECO:0007669"/>
    <property type="project" value="InterPro"/>
</dbReference>
<dbReference type="SUPFAM" id="SSF51735">
    <property type="entry name" value="NAD(P)-binding Rossmann-fold domains"/>
    <property type="match status" value="1"/>
</dbReference>
<reference evidence="14" key="1">
    <citation type="journal article" date="2020" name="Science">
        <title>Unexpected conservation and global transmission of agrobacterial virulence plasmids.</title>
        <authorList>
            <person name="Weisberg A.J."/>
            <person name="Davis E.W. 2nd"/>
            <person name="Tabima J."/>
            <person name="Belcher M.S."/>
            <person name="Miller M."/>
            <person name="Kuo C.H."/>
            <person name="Loper J.E."/>
            <person name="Grunwald N.J."/>
            <person name="Putnam M.L."/>
            <person name="Chang J.H."/>
        </authorList>
    </citation>
    <scope>NUCLEOTIDE SEQUENCE</scope>
    <source>
        <strain evidence="14">17-1853-1a</strain>
    </source>
</reference>
<dbReference type="InterPro" id="IPR036291">
    <property type="entry name" value="NAD(P)-bd_dom_sf"/>
</dbReference>
<keyword evidence="8" id="KW-0560">Oxidoreductase</keyword>
<keyword evidence="5" id="KW-0256">Endoplasmic reticulum</keyword>
<keyword evidence="4" id="KW-0547">Nucleotide-binding</keyword>
<evidence type="ECO:0000256" key="11">
    <source>
        <dbReference type="RuleBase" id="RU000363"/>
    </source>
</evidence>
<comment type="caution">
    <text evidence="14">The sequence shown here is derived from an EMBL/GenBank/DDBJ whole genome shotgun (WGS) entry which is preliminary data.</text>
</comment>
<feature type="transmembrane region" description="Helical" evidence="12">
    <location>
        <begin position="136"/>
        <end position="154"/>
    </location>
</feature>
<gene>
    <name evidence="14" type="ORF">G6M46_06390</name>
</gene>
<dbReference type="PRINTS" id="PR00080">
    <property type="entry name" value="SDRFAMILY"/>
</dbReference>
<feature type="domain" description="Ketoreductase" evidence="13">
    <location>
        <begin position="2"/>
        <end position="178"/>
    </location>
</feature>
<dbReference type="RefSeq" id="WP_065660357.1">
    <property type="nucleotide sequence ID" value="NZ_CP123839.1"/>
</dbReference>
<evidence type="ECO:0000259" key="13">
    <source>
        <dbReference type="SMART" id="SM00822"/>
    </source>
</evidence>
<dbReference type="Gene3D" id="3.40.50.720">
    <property type="entry name" value="NAD(P)-binding Rossmann-like Domain"/>
    <property type="match status" value="1"/>
</dbReference>
<dbReference type="Pfam" id="PF00106">
    <property type="entry name" value="adh_short"/>
    <property type="match status" value="1"/>
</dbReference>
<evidence type="ECO:0000313" key="14">
    <source>
        <dbReference type="EMBL" id="NTC27794.1"/>
    </source>
</evidence>
<proteinExistence type="inferred from homology"/>
<dbReference type="EC" id="1.1.1.102" evidence="10"/>
<evidence type="ECO:0000256" key="9">
    <source>
        <dbReference type="ARBA" id="ARBA00023098"/>
    </source>
</evidence>
<dbReference type="Proteomes" id="UP000702952">
    <property type="component" value="Unassembled WGS sequence"/>
</dbReference>
<organism evidence="14 15">
    <name type="scientific">Agrobacterium tumefaciens</name>
    <dbReference type="NCBI Taxonomy" id="358"/>
    <lineage>
        <taxon>Bacteria</taxon>
        <taxon>Pseudomonadati</taxon>
        <taxon>Pseudomonadota</taxon>
        <taxon>Alphaproteobacteria</taxon>
        <taxon>Hyphomicrobiales</taxon>
        <taxon>Rhizobiaceae</taxon>
        <taxon>Rhizobium/Agrobacterium group</taxon>
        <taxon>Agrobacterium</taxon>
        <taxon>Agrobacterium tumefaciens complex</taxon>
    </lineage>
</organism>
<dbReference type="GO" id="GO:0030148">
    <property type="term" value="P:sphingolipid biosynthetic process"/>
    <property type="evidence" value="ECO:0007669"/>
    <property type="project" value="InterPro"/>
</dbReference>
<dbReference type="GO" id="GO:0016020">
    <property type="term" value="C:membrane"/>
    <property type="evidence" value="ECO:0007669"/>
    <property type="project" value="GOC"/>
</dbReference>
<evidence type="ECO:0000256" key="1">
    <source>
        <dbReference type="ARBA" id="ARBA00004240"/>
    </source>
</evidence>
<sequence length="262" mass="27821">MPHIIITGGSSGIGLEVAKIYLGRGYRVSLIARRRGMLLTAARSLTGADLVTGGGVFIASADVSDERELREAIIAAEANHGPCDVLVASAGRVDPQEFDAQSADIFEAQLSVNFLGCVNAVRTVLKGMKKRASGHIMLVSSGAALIGIPGYSAYCASKSALSSFGESLRIEVANAGVTVGVSFPPDTLTPQYEREIPLRPQAARRLMGAVAPWPADQVARKIVIGIDRGTAQVHFGASLTLLSWFSAFIKPILYRRLQRMQA</sequence>
<comment type="similarity">
    <text evidence="11">Belongs to the short-chain dehydrogenases/reductases (SDR) family.</text>
</comment>
<evidence type="ECO:0000256" key="5">
    <source>
        <dbReference type="ARBA" id="ARBA00022824"/>
    </source>
</evidence>
<keyword evidence="6" id="KW-0521">NADP</keyword>
<dbReference type="InterPro" id="IPR057326">
    <property type="entry name" value="KR_dom"/>
</dbReference>
<evidence type="ECO:0000256" key="6">
    <source>
        <dbReference type="ARBA" id="ARBA00022857"/>
    </source>
</evidence>
<dbReference type="PANTHER" id="PTHR43550:SF3">
    <property type="entry name" value="3-KETODIHYDROSPHINGOSINE REDUCTASE"/>
    <property type="match status" value="1"/>
</dbReference>
<accession>A0AA44F2J0</accession>
<keyword evidence="12" id="KW-0812">Transmembrane</keyword>
<keyword evidence="12" id="KW-1133">Transmembrane helix</keyword>
<evidence type="ECO:0000256" key="3">
    <source>
        <dbReference type="ARBA" id="ARBA00004991"/>
    </source>
</evidence>
<evidence type="ECO:0000256" key="7">
    <source>
        <dbReference type="ARBA" id="ARBA00022919"/>
    </source>
</evidence>
<dbReference type="InterPro" id="IPR045022">
    <property type="entry name" value="KDSR-like"/>
</dbReference>
<dbReference type="PANTHER" id="PTHR43550">
    <property type="entry name" value="3-KETODIHYDROSPHINGOSINE REDUCTASE"/>
    <property type="match status" value="1"/>
</dbReference>
<dbReference type="SMART" id="SM00822">
    <property type="entry name" value="PKS_KR"/>
    <property type="match status" value="1"/>
</dbReference>
<evidence type="ECO:0000313" key="15">
    <source>
        <dbReference type="Proteomes" id="UP000702952"/>
    </source>
</evidence>
<dbReference type="PROSITE" id="PS00061">
    <property type="entry name" value="ADH_SHORT"/>
    <property type="match status" value="1"/>
</dbReference>
<protein>
    <recommendedName>
        <fullName evidence="10">3-dehydrosphinganine reductase</fullName>
        <ecNumber evidence="10">1.1.1.102</ecNumber>
    </recommendedName>
</protein>
<dbReference type="AlphaFoldDB" id="A0AA44F2J0"/>
<name>A0AA44F2J0_AGRTU</name>
<feature type="transmembrane region" description="Helical" evidence="12">
    <location>
        <begin position="233"/>
        <end position="253"/>
    </location>
</feature>
<dbReference type="GO" id="GO:0047560">
    <property type="term" value="F:3-dehydrosphinganine reductase activity"/>
    <property type="evidence" value="ECO:0007669"/>
    <property type="project" value="UniProtKB-EC"/>
</dbReference>
<evidence type="ECO:0000256" key="8">
    <source>
        <dbReference type="ARBA" id="ARBA00023002"/>
    </source>
</evidence>
<dbReference type="PRINTS" id="PR00081">
    <property type="entry name" value="GDHRDH"/>
</dbReference>
<comment type="pathway">
    <text evidence="2">Lipid metabolism; sphingolipid metabolism.</text>
</comment>
<dbReference type="CDD" id="cd08939">
    <property type="entry name" value="KDSR-like_SDR_c"/>
    <property type="match status" value="1"/>
</dbReference>
<dbReference type="EMBL" id="JAAMAY010000006">
    <property type="protein sequence ID" value="NTC27794.1"/>
    <property type="molecule type" value="Genomic_DNA"/>
</dbReference>
<comment type="pathway">
    <text evidence="3">Sphingolipid metabolism.</text>
</comment>